<organism evidence="3">
    <name type="scientific">freshwater metagenome</name>
    <dbReference type="NCBI Taxonomy" id="449393"/>
    <lineage>
        <taxon>unclassified sequences</taxon>
        <taxon>metagenomes</taxon>
        <taxon>ecological metagenomes</taxon>
    </lineage>
</organism>
<dbReference type="GO" id="GO:0016702">
    <property type="term" value="F:oxidoreductase activity, acting on single donors with incorporation of molecular oxygen, incorporation of two atoms of oxygen"/>
    <property type="evidence" value="ECO:0007669"/>
    <property type="project" value="InterPro"/>
</dbReference>
<dbReference type="EMBL" id="CAFBLI010000078">
    <property type="protein sequence ID" value="CAB4871741.1"/>
    <property type="molecule type" value="Genomic_DNA"/>
</dbReference>
<dbReference type="NCBIfam" id="TIGR03753">
    <property type="entry name" value="blh_monoox"/>
    <property type="match status" value="1"/>
</dbReference>
<dbReference type="Pfam" id="PF15461">
    <property type="entry name" value="BCD"/>
    <property type="match status" value="1"/>
</dbReference>
<evidence type="ECO:0000313" key="3">
    <source>
        <dbReference type="EMBL" id="CAB4766576.1"/>
    </source>
</evidence>
<proteinExistence type="predicted"/>
<keyword evidence="1" id="KW-1133">Transmembrane helix</keyword>
<keyword evidence="1" id="KW-0472">Membrane</keyword>
<evidence type="ECO:0000313" key="5">
    <source>
        <dbReference type="EMBL" id="CAB5033078.1"/>
    </source>
</evidence>
<dbReference type="InterPro" id="IPR022270">
    <property type="entry name" value="Blh_diox"/>
</dbReference>
<feature type="transmembrane region" description="Helical" evidence="1">
    <location>
        <begin position="16"/>
        <end position="33"/>
    </location>
</feature>
<feature type="transmembrane region" description="Helical" evidence="1">
    <location>
        <begin position="290"/>
        <end position="308"/>
    </location>
</feature>
<dbReference type="EMBL" id="CAEZUJ010000040">
    <property type="protein sequence ID" value="CAB4603591.1"/>
    <property type="molecule type" value="Genomic_DNA"/>
</dbReference>
<accession>A0A6J6V4M9</accession>
<dbReference type="EMBL" id="CAEZZS010000001">
    <property type="protein sequence ID" value="CAB4766576.1"/>
    <property type="molecule type" value="Genomic_DNA"/>
</dbReference>
<feature type="transmembrane region" description="Helical" evidence="1">
    <location>
        <begin position="97"/>
        <end position="117"/>
    </location>
</feature>
<name>A0A6J6V4M9_9ZZZZ</name>
<feature type="transmembrane region" description="Helical" evidence="1">
    <location>
        <begin position="254"/>
        <end position="278"/>
    </location>
</feature>
<dbReference type="EMBL" id="CAFBPY010000002">
    <property type="protein sequence ID" value="CAB5033078.1"/>
    <property type="molecule type" value="Genomic_DNA"/>
</dbReference>
<gene>
    <name evidence="2" type="ORF">UFOPK1811_00982</name>
    <name evidence="3" type="ORF">UFOPK2922_00063</name>
    <name evidence="4" type="ORF">UFOPK3306_00978</name>
    <name evidence="5" type="ORF">UFOPK4209_00037</name>
</gene>
<evidence type="ECO:0000256" key="1">
    <source>
        <dbReference type="SAM" id="Phobius"/>
    </source>
</evidence>
<keyword evidence="1" id="KW-0812">Transmembrane</keyword>
<protein>
    <submittedName>
        <fullName evidence="3">Unannotated protein</fullName>
    </submittedName>
</protein>
<evidence type="ECO:0000313" key="2">
    <source>
        <dbReference type="EMBL" id="CAB4603591.1"/>
    </source>
</evidence>
<feature type="transmembrane region" description="Helical" evidence="1">
    <location>
        <begin position="181"/>
        <end position="199"/>
    </location>
</feature>
<feature type="transmembrane region" description="Helical" evidence="1">
    <location>
        <begin position="39"/>
        <end position="59"/>
    </location>
</feature>
<evidence type="ECO:0000313" key="4">
    <source>
        <dbReference type="EMBL" id="CAB4871741.1"/>
    </source>
</evidence>
<sequence length="318" mass="34815">MDIGLSRVYELASRSSRIAVIGAIITFGIFDLISFELPLSGQIVIAVIALLIGIPHGAIDHLITIPRESRVRFIAFVIFYILLAVAAGYAIATWNQIGFQLILVISALHFGFGDGAFKSQWNNSRGTNKDGFLKVCAYALPAGFLPVILPLTDSRALSALNRINPEIANWSGSINQTLRNITLALALFGLLLLLITKNFQAALDLLLLAILSLLAPPLIAFAVYFGCWHAVRHTARLVPKLPEALLHARSIKPLMAFISAVIPGLYAVFGTILLAVGLMVFRPEYFDTGLLWTILVIIWALTIPHMLTTAKFDLQLFK</sequence>
<dbReference type="AlphaFoldDB" id="A0A6J6V4M9"/>
<reference evidence="3" key="1">
    <citation type="submission" date="2020-05" db="EMBL/GenBank/DDBJ databases">
        <authorList>
            <person name="Chiriac C."/>
            <person name="Salcher M."/>
            <person name="Ghai R."/>
            <person name="Kavagutti S V."/>
        </authorList>
    </citation>
    <scope>NUCLEOTIDE SEQUENCE</scope>
</reference>
<feature type="transmembrane region" description="Helical" evidence="1">
    <location>
        <begin position="205"/>
        <end position="231"/>
    </location>
</feature>
<feature type="transmembrane region" description="Helical" evidence="1">
    <location>
        <begin position="71"/>
        <end position="91"/>
    </location>
</feature>